<dbReference type="Proteomes" id="UP001189429">
    <property type="component" value="Unassembled WGS sequence"/>
</dbReference>
<proteinExistence type="predicted"/>
<evidence type="ECO:0000313" key="2">
    <source>
        <dbReference type="EMBL" id="CAK0874058.1"/>
    </source>
</evidence>
<evidence type="ECO:0000256" key="1">
    <source>
        <dbReference type="SAM" id="MobiDB-lite"/>
    </source>
</evidence>
<organism evidence="2 3">
    <name type="scientific">Prorocentrum cordatum</name>
    <dbReference type="NCBI Taxonomy" id="2364126"/>
    <lineage>
        <taxon>Eukaryota</taxon>
        <taxon>Sar</taxon>
        <taxon>Alveolata</taxon>
        <taxon>Dinophyceae</taxon>
        <taxon>Prorocentrales</taxon>
        <taxon>Prorocentraceae</taxon>
        <taxon>Prorocentrum</taxon>
    </lineage>
</organism>
<feature type="region of interest" description="Disordered" evidence="1">
    <location>
        <begin position="1"/>
        <end position="25"/>
    </location>
</feature>
<feature type="region of interest" description="Disordered" evidence="1">
    <location>
        <begin position="62"/>
        <end position="99"/>
    </location>
</feature>
<name>A0ABN9VL63_9DINO</name>
<reference evidence="2" key="1">
    <citation type="submission" date="2023-10" db="EMBL/GenBank/DDBJ databases">
        <authorList>
            <person name="Chen Y."/>
            <person name="Shah S."/>
            <person name="Dougan E. K."/>
            <person name="Thang M."/>
            <person name="Chan C."/>
        </authorList>
    </citation>
    <scope>NUCLEOTIDE SEQUENCE [LARGE SCALE GENOMIC DNA]</scope>
</reference>
<dbReference type="EMBL" id="CAUYUJ010017356">
    <property type="protein sequence ID" value="CAK0874058.1"/>
    <property type="molecule type" value="Genomic_DNA"/>
</dbReference>
<protein>
    <submittedName>
        <fullName evidence="2">Uncharacterized protein</fullName>
    </submittedName>
</protein>
<comment type="caution">
    <text evidence="2">The sequence shown here is derived from an EMBL/GenBank/DDBJ whole genome shotgun (WGS) entry which is preliminary data.</text>
</comment>
<gene>
    <name evidence="2" type="ORF">PCOR1329_LOCUS59081</name>
</gene>
<keyword evidence="3" id="KW-1185">Reference proteome</keyword>
<evidence type="ECO:0000313" key="3">
    <source>
        <dbReference type="Proteomes" id="UP001189429"/>
    </source>
</evidence>
<accession>A0ABN9VL63</accession>
<sequence length="99" mass="10375">MGGPRSASIRRGLRRAMGTTSSNSRCCGNKAIRIEGPALLLHAKTLLTPRASYSVCSITAHRPSTVPAQGGKKAAQGGGRAHREQQQLLLREQGSPGVS</sequence>